<dbReference type="RefSeq" id="WP_125129349.1">
    <property type="nucleotide sequence ID" value="NZ_RHJS01000002.1"/>
</dbReference>
<reference evidence="3" key="1">
    <citation type="submission" date="2018-10" db="EMBL/GenBank/DDBJ databases">
        <title>Schaedlerella arabinophila gen. nov. sp. nov., isolated from the mouse intestinal tract and comparative analysis with the genome of the closely related altered Schaedler flora strain ASF502.</title>
        <authorList>
            <person name="Miyake S."/>
            <person name="Soh M."/>
            <person name="Seedorf H."/>
        </authorList>
    </citation>
    <scope>NUCLEOTIDE SEQUENCE [LARGE SCALE GENOMIC DNA]</scope>
    <source>
        <strain evidence="3">DSM 106076</strain>
    </source>
</reference>
<evidence type="ECO:0000256" key="1">
    <source>
        <dbReference type="SAM" id="MobiDB-lite"/>
    </source>
</evidence>
<keyword evidence="2" id="KW-0812">Transmembrane</keyword>
<evidence type="ECO:0000313" key="3">
    <source>
        <dbReference type="EMBL" id="RRK34193.1"/>
    </source>
</evidence>
<feature type="transmembrane region" description="Helical" evidence="2">
    <location>
        <begin position="243"/>
        <end position="261"/>
    </location>
</feature>
<keyword evidence="3" id="KW-0808">Transferase</keyword>
<keyword evidence="2" id="KW-0472">Membrane</keyword>
<evidence type="ECO:0000313" key="4">
    <source>
        <dbReference type="Proteomes" id="UP000274920"/>
    </source>
</evidence>
<protein>
    <submittedName>
        <fullName evidence="3">Kinase</fullName>
    </submittedName>
</protein>
<dbReference type="AlphaFoldDB" id="A0A3R8R847"/>
<gene>
    <name evidence="3" type="ORF">EBB54_24815</name>
</gene>
<name>A0A3R8R847_9FIRM</name>
<feature type="transmembrane region" description="Helical" evidence="2">
    <location>
        <begin position="273"/>
        <end position="290"/>
    </location>
</feature>
<dbReference type="PANTHER" id="PTHR35007:SF1">
    <property type="entry name" value="PILUS ASSEMBLY PROTEIN"/>
    <property type="match status" value="1"/>
</dbReference>
<feature type="compositionally biased region" description="Basic and acidic residues" evidence="1">
    <location>
        <begin position="9"/>
        <end position="29"/>
    </location>
</feature>
<accession>A0A3R8R847</accession>
<feature type="transmembrane region" description="Helical" evidence="2">
    <location>
        <begin position="92"/>
        <end position="110"/>
    </location>
</feature>
<proteinExistence type="predicted"/>
<keyword evidence="2" id="KW-1133">Transmembrane helix</keyword>
<sequence length="298" mass="33526">MSMALWKKKQTEKTKQAEKKKQAKEIKQTEKKKKKNKKKPAEEYVEQHGLMGSGKDYHVYHMKKTDFLIAWILGFTAALIVLLAFFDNVVLALAGGVVCAKLMPNYYCGFRKKRQLNELRTQFKDLMESLTSSYSAGQNTVEAFKDAISDMTSIYGEDADIVREVQMICTGLENNINIEELLLDFAKRSSLDDVMSFANVFEICNRQGSDLKRIVSDTREIINDKIEVEMEIETMIAGSKNELNIMMVMPVIVVVMLRGMGSGMAGSNTAASVIVKIICMGIFGLAYVIGRKIIDIKI</sequence>
<evidence type="ECO:0000256" key="2">
    <source>
        <dbReference type="SAM" id="Phobius"/>
    </source>
</evidence>
<feature type="region of interest" description="Disordered" evidence="1">
    <location>
        <begin position="1"/>
        <end position="43"/>
    </location>
</feature>
<organism evidence="3 4">
    <name type="scientific">Schaedlerella arabinosiphila</name>
    <dbReference type="NCBI Taxonomy" id="2044587"/>
    <lineage>
        <taxon>Bacteria</taxon>
        <taxon>Bacillati</taxon>
        <taxon>Bacillota</taxon>
        <taxon>Clostridia</taxon>
        <taxon>Lachnospirales</taxon>
        <taxon>Lachnospiraceae</taxon>
        <taxon>Schaedlerella</taxon>
    </lineage>
</organism>
<keyword evidence="4" id="KW-1185">Reference proteome</keyword>
<keyword evidence="3" id="KW-0418">Kinase</keyword>
<dbReference type="EMBL" id="RHJS01000002">
    <property type="protein sequence ID" value="RRK34193.1"/>
    <property type="molecule type" value="Genomic_DNA"/>
</dbReference>
<feature type="transmembrane region" description="Helical" evidence="2">
    <location>
        <begin position="67"/>
        <end position="86"/>
    </location>
</feature>
<comment type="caution">
    <text evidence="3">The sequence shown here is derived from an EMBL/GenBank/DDBJ whole genome shotgun (WGS) entry which is preliminary data.</text>
</comment>
<dbReference type="GO" id="GO:0016301">
    <property type="term" value="F:kinase activity"/>
    <property type="evidence" value="ECO:0007669"/>
    <property type="project" value="UniProtKB-KW"/>
</dbReference>
<dbReference type="PANTHER" id="PTHR35007">
    <property type="entry name" value="INTEGRAL MEMBRANE PROTEIN-RELATED"/>
    <property type="match status" value="1"/>
</dbReference>
<dbReference type="Proteomes" id="UP000274920">
    <property type="component" value="Unassembled WGS sequence"/>
</dbReference>